<proteinExistence type="predicted"/>
<dbReference type="EMBL" id="CP093350">
    <property type="protein sequence ID" value="WOH11051.1"/>
    <property type="molecule type" value="Genomic_DNA"/>
</dbReference>
<dbReference type="AlphaFoldDB" id="A0AAF0XMX2"/>
<keyword evidence="3" id="KW-1185">Reference proteome</keyword>
<dbReference type="PANTHER" id="PTHR37078:SF6">
    <property type="entry name" value="NODULE CYSTEINE-RICH (NCR) SECRETED PEPTIDE"/>
    <property type="match status" value="1"/>
</dbReference>
<name>A0AAF0XMX2_DAUCS</name>
<evidence type="ECO:0000313" key="3">
    <source>
        <dbReference type="Proteomes" id="UP000077755"/>
    </source>
</evidence>
<reference evidence="2" key="1">
    <citation type="journal article" date="2016" name="Nat. Genet.">
        <title>A high-quality carrot genome assembly provides new insights into carotenoid accumulation and asterid genome evolution.</title>
        <authorList>
            <person name="Iorizzo M."/>
            <person name="Ellison S."/>
            <person name="Senalik D."/>
            <person name="Zeng P."/>
            <person name="Satapoomin P."/>
            <person name="Huang J."/>
            <person name="Bowman M."/>
            <person name="Iovene M."/>
            <person name="Sanseverino W."/>
            <person name="Cavagnaro P."/>
            <person name="Yildiz M."/>
            <person name="Macko-Podgorni A."/>
            <person name="Moranska E."/>
            <person name="Grzebelus E."/>
            <person name="Grzebelus D."/>
            <person name="Ashrafi H."/>
            <person name="Zheng Z."/>
            <person name="Cheng S."/>
            <person name="Spooner D."/>
            <person name="Van Deynze A."/>
            <person name="Simon P."/>
        </authorList>
    </citation>
    <scope>NUCLEOTIDE SEQUENCE</scope>
    <source>
        <tissue evidence="2">Leaf</tissue>
    </source>
</reference>
<evidence type="ECO:0000313" key="2">
    <source>
        <dbReference type="EMBL" id="WOH11051.1"/>
    </source>
</evidence>
<reference evidence="2" key="2">
    <citation type="submission" date="2022-03" db="EMBL/GenBank/DDBJ databases">
        <title>Draft title - Genomic analysis of global carrot germplasm unveils the trajectory of domestication and the origin of high carotenoid orange carrot.</title>
        <authorList>
            <person name="Iorizzo M."/>
            <person name="Ellison S."/>
            <person name="Senalik D."/>
            <person name="Macko-Podgorni A."/>
            <person name="Grzebelus D."/>
            <person name="Bostan H."/>
            <person name="Rolling W."/>
            <person name="Curaba J."/>
            <person name="Simon P."/>
        </authorList>
    </citation>
    <scope>NUCLEOTIDE SEQUENCE</scope>
    <source>
        <tissue evidence="2">Leaf</tissue>
    </source>
</reference>
<feature type="signal peptide" evidence="1">
    <location>
        <begin position="1"/>
        <end position="26"/>
    </location>
</feature>
<evidence type="ECO:0000256" key="1">
    <source>
        <dbReference type="SAM" id="SignalP"/>
    </source>
</evidence>
<feature type="chain" id="PRO_5042206974" evidence="1">
    <location>
        <begin position="27"/>
        <end position="94"/>
    </location>
</feature>
<organism evidence="2 3">
    <name type="scientific">Daucus carota subsp. sativus</name>
    <name type="common">Carrot</name>
    <dbReference type="NCBI Taxonomy" id="79200"/>
    <lineage>
        <taxon>Eukaryota</taxon>
        <taxon>Viridiplantae</taxon>
        <taxon>Streptophyta</taxon>
        <taxon>Embryophyta</taxon>
        <taxon>Tracheophyta</taxon>
        <taxon>Spermatophyta</taxon>
        <taxon>Magnoliopsida</taxon>
        <taxon>eudicotyledons</taxon>
        <taxon>Gunneridae</taxon>
        <taxon>Pentapetalae</taxon>
        <taxon>asterids</taxon>
        <taxon>campanulids</taxon>
        <taxon>Apiales</taxon>
        <taxon>Apiaceae</taxon>
        <taxon>Apioideae</taxon>
        <taxon>Scandiceae</taxon>
        <taxon>Daucinae</taxon>
        <taxon>Daucus</taxon>
        <taxon>Daucus sect. Daucus</taxon>
    </lineage>
</organism>
<dbReference type="Proteomes" id="UP000077755">
    <property type="component" value="Chromosome 8"/>
</dbReference>
<keyword evidence="1" id="KW-0732">Signal</keyword>
<sequence length="94" mass="10315">MATLKSSLFLVVPLLISLVLASAAEARQLSLQSLQTKESALFISSAPGKSRNSKLFRTLGMVCRCCDSAGGDCRTKWLEPCPNLECRPWKQIRS</sequence>
<dbReference type="PANTHER" id="PTHR37078">
    <property type="entry name" value="NODULE CYSTEINE-RICH (NCR) SECRETED PEPTIDE"/>
    <property type="match status" value="1"/>
</dbReference>
<protein>
    <submittedName>
        <fullName evidence="2">Uncharacterized protein</fullName>
    </submittedName>
</protein>
<accession>A0AAF0XMX2</accession>
<gene>
    <name evidence="2" type="ORF">DCAR_0830530</name>
</gene>